<evidence type="ECO:0000256" key="1">
    <source>
        <dbReference type="ARBA" id="ARBA00004141"/>
    </source>
</evidence>
<dbReference type="Proteomes" id="UP001438707">
    <property type="component" value="Unassembled WGS sequence"/>
</dbReference>
<dbReference type="EMBL" id="JALJOS010000016">
    <property type="protein sequence ID" value="KAK9828256.1"/>
    <property type="molecule type" value="Genomic_DNA"/>
</dbReference>
<feature type="region of interest" description="Disordered" evidence="7">
    <location>
        <begin position="33"/>
        <end position="83"/>
    </location>
</feature>
<comment type="subcellular location">
    <subcellularLocation>
        <location evidence="1">Membrane</location>
        <topology evidence="1">Multi-pass membrane protein</topology>
    </subcellularLocation>
</comment>
<comment type="similarity">
    <text evidence="2 6">Belongs to the peroxisomal membrane protein PXMP2/4 family.</text>
</comment>
<dbReference type="InterPro" id="IPR007248">
    <property type="entry name" value="Mpv17_PMP22"/>
</dbReference>
<evidence type="ECO:0000256" key="6">
    <source>
        <dbReference type="RuleBase" id="RU363053"/>
    </source>
</evidence>
<evidence type="ECO:0000313" key="9">
    <source>
        <dbReference type="Proteomes" id="UP001438707"/>
    </source>
</evidence>
<evidence type="ECO:0000256" key="4">
    <source>
        <dbReference type="ARBA" id="ARBA00022989"/>
    </source>
</evidence>
<evidence type="ECO:0000256" key="2">
    <source>
        <dbReference type="ARBA" id="ARBA00006824"/>
    </source>
</evidence>
<evidence type="ECO:0000313" key="8">
    <source>
        <dbReference type="EMBL" id="KAK9828256.1"/>
    </source>
</evidence>
<comment type="caution">
    <text evidence="8">The sequence shown here is derived from an EMBL/GenBank/DDBJ whole genome shotgun (WGS) entry which is preliminary data.</text>
</comment>
<keyword evidence="3" id="KW-0812">Transmembrane</keyword>
<protein>
    <submittedName>
        <fullName evidence="8">Uncharacterized protein</fullName>
    </submittedName>
</protein>
<feature type="compositionally biased region" description="Polar residues" evidence="7">
    <location>
        <begin position="58"/>
        <end position="74"/>
    </location>
</feature>
<keyword evidence="4" id="KW-1133">Transmembrane helix</keyword>
<sequence>MMELHHLAGRPSRTISFKLRHCVPLLDRRAHQRTSRNLPVTAAAAPARALDNRDPASATFSGRNSRQLGRSSGSKRGERVVTAAGTQSQPLYTTLWTSYARSVETNPVPTKAATSFMGFVIGDLLAQRIAGEPFSALRMLRLGTYGLLIDGPIGHAWYKFLDRVVYPDKPQSTAAVLIKTAADQLVWAPIMTVVFFALLKTLEGHPELIAATVQDKLVKTVVANYILWPAAHFINFRFVPNQHRILYNNCVSIVWNCFLSTLSHAPSLDIHQLSDVVDEADTLLSQWGHATTVSTPEPLSAVIAQAQELLTQYLPQASGIELPNLKLEVPTSIELQPTHSQPF</sequence>
<keyword evidence="5" id="KW-0472">Membrane</keyword>
<dbReference type="Pfam" id="PF04117">
    <property type="entry name" value="Mpv17_PMP22"/>
    <property type="match status" value="1"/>
</dbReference>
<proteinExistence type="inferred from homology"/>
<dbReference type="GO" id="GO:0016020">
    <property type="term" value="C:membrane"/>
    <property type="evidence" value="ECO:0007669"/>
    <property type="project" value="UniProtKB-SubCell"/>
</dbReference>
<evidence type="ECO:0000256" key="5">
    <source>
        <dbReference type="ARBA" id="ARBA00023136"/>
    </source>
</evidence>
<gene>
    <name evidence="8" type="ORF">WJX74_005793</name>
</gene>
<evidence type="ECO:0000256" key="3">
    <source>
        <dbReference type="ARBA" id="ARBA00022692"/>
    </source>
</evidence>
<reference evidence="8 9" key="1">
    <citation type="journal article" date="2024" name="Nat. Commun.">
        <title>Phylogenomics reveals the evolutionary origins of lichenization in chlorophyte algae.</title>
        <authorList>
            <person name="Puginier C."/>
            <person name="Libourel C."/>
            <person name="Otte J."/>
            <person name="Skaloud P."/>
            <person name="Haon M."/>
            <person name="Grisel S."/>
            <person name="Petersen M."/>
            <person name="Berrin J.G."/>
            <person name="Delaux P.M."/>
            <person name="Dal Grande F."/>
            <person name="Keller J."/>
        </authorList>
    </citation>
    <scope>NUCLEOTIDE SEQUENCE [LARGE SCALE GENOMIC DNA]</scope>
    <source>
        <strain evidence="8 9">SAG 2145</strain>
    </source>
</reference>
<evidence type="ECO:0000256" key="7">
    <source>
        <dbReference type="SAM" id="MobiDB-lite"/>
    </source>
</evidence>
<accession>A0AAW1R3C0</accession>
<keyword evidence="9" id="KW-1185">Reference proteome</keyword>
<dbReference type="AlphaFoldDB" id="A0AAW1R3C0"/>
<name>A0AAW1R3C0_9CHLO</name>
<organism evidence="8 9">
    <name type="scientific">Apatococcus lobatus</name>
    <dbReference type="NCBI Taxonomy" id="904363"/>
    <lineage>
        <taxon>Eukaryota</taxon>
        <taxon>Viridiplantae</taxon>
        <taxon>Chlorophyta</taxon>
        <taxon>core chlorophytes</taxon>
        <taxon>Trebouxiophyceae</taxon>
        <taxon>Chlorellales</taxon>
        <taxon>Chlorellaceae</taxon>
        <taxon>Apatococcus</taxon>
    </lineage>
</organism>
<dbReference type="GO" id="GO:0005737">
    <property type="term" value="C:cytoplasm"/>
    <property type="evidence" value="ECO:0007669"/>
    <property type="project" value="TreeGrafter"/>
</dbReference>
<dbReference type="PANTHER" id="PTHR11266">
    <property type="entry name" value="PEROXISOMAL MEMBRANE PROTEIN 2, PXMP2 MPV17"/>
    <property type="match status" value="1"/>
</dbReference>
<dbReference type="PANTHER" id="PTHR11266:SF17">
    <property type="entry name" value="PROTEIN MPV17"/>
    <property type="match status" value="1"/>
</dbReference>